<dbReference type="AlphaFoldDB" id="A0A6A1WD77"/>
<dbReference type="Proteomes" id="UP000516437">
    <property type="component" value="Chromosome 2"/>
</dbReference>
<organism evidence="2 3">
    <name type="scientific">Morella rubra</name>
    <name type="common">Chinese bayberry</name>
    <dbReference type="NCBI Taxonomy" id="262757"/>
    <lineage>
        <taxon>Eukaryota</taxon>
        <taxon>Viridiplantae</taxon>
        <taxon>Streptophyta</taxon>
        <taxon>Embryophyta</taxon>
        <taxon>Tracheophyta</taxon>
        <taxon>Spermatophyta</taxon>
        <taxon>Magnoliopsida</taxon>
        <taxon>eudicotyledons</taxon>
        <taxon>Gunneridae</taxon>
        <taxon>Pentapetalae</taxon>
        <taxon>rosids</taxon>
        <taxon>fabids</taxon>
        <taxon>Fagales</taxon>
        <taxon>Myricaceae</taxon>
        <taxon>Morella</taxon>
    </lineage>
</organism>
<dbReference type="EMBL" id="RXIC02000020">
    <property type="protein sequence ID" value="KAB1222813.1"/>
    <property type="molecule type" value="Genomic_DNA"/>
</dbReference>
<feature type="domain" description="DUF627" evidence="1">
    <location>
        <begin position="20"/>
        <end position="104"/>
    </location>
</feature>
<proteinExistence type="predicted"/>
<protein>
    <recommendedName>
        <fullName evidence="1">DUF627 domain-containing protein</fullName>
    </recommendedName>
</protein>
<evidence type="ECO:0000313" key="2">
    <source>
        <dbReference type="EMBL" id="KAB1222813.1"/>
    </source>
</evidence>
<dbReference type="Pfam" id="PF04781">
    <property type="entry name" value="DUF627"/>
    <property type="match status" value="1"/>
</dbReference>
<name>A0A6A1WD77_9ROSI</name>
<sequence>MAPKKRPSASIDRPPSDVSIKALKLIKESISHHSRDNISNHGSAILYRSLGDIHIKTAALIGDSNKKCKHLNHAAEAARQALAFFKKSMPLALFHAKVLFELAAIHEDNKG</sequence>
<dbReference type="InterPro" id="IPR006866">
    <property type="entry name" value="DUF627_N"/>
</dbReference>
<keyword evidence="3" id="KW-1185">Reference proteome</keyword>
<gene>
    <name evidence="2" type="ORF">CJ030_MR2G022304</name>
</gene>
<accession>A0A6A1WD77</accession>
<evidence type="ECO:0000259" key="1">
    <source>
        <dbReference type="Pfam" id="PF04781"/>
    </source>
</evidence>
<reference evidence="2 3" key="1">
    <citation type="journal article" date="2019" name="Plant Biotechnol. J.">
        <title>The red bayberry genome and genetic basis of sex determination.</title>
        <authorList>
            <person name="Jia H.M."/>
            <person name="Jia H.J."/>
            <person name="Cai Q.L."/>
            <person name="Wang Y."/>
            <person name="Zhao H.B."/>
            <person name="Yang W.F."/>
            <person name="Wang G.Y."/>
            <person name="Li Y.H."/>
            <person name="Zhan D.L."/>
            <person name="Shen Y.T."/>
            <person name="Niu Q.F."/>
            <person name="Chang L."/>
            <person name="Qiu J."/>
            <person name="Zhao L."/>
            <person name="Xie H.B."/>
            <person name="Fu W.Y."/>
            <person name="Jin J."/>
            <person name="Li X.W."/>
            <person name="Jiao Y."/>
            <person name="Zhou C.C."/>
            <person name="Tu T."/>
            <person name="Chai C.Y."/>
            <person name="Gao J.L."/>
            <person name="Fan L.J."/>
            <person name="van de Weg E."/>
            <person name="Wang J.Y."/>
            <person name="Gao Z.S."/>
        </authorList>
    </citation>
    <scope>NUCLEOTIDE SEQUENCE [LARGE SCALE GENOMIC DNA]</scope>
    <source>
        <tissue evidence="2">Leaves</tissue>
    </source>
</reference>
<comment type="caution">
    <text evidence="2">The sequence shown here is derived from an EMBL/GenBank/DDBJ whole genome shotgun (WGS) entry which is preliminary data.</text>
</comment>
<dbReference type="OrthoDB" id="2020900at2759"/>
<evidence type="ECO:0000313" key="3">
    <source>
        <dbReference type="Proteomes" id="UP000516437"/>
    </source>
</evidence>